<name>A0ABD2WL69_9HYME</name>
<reference evidence="1 2" key="1">
    <citation type="journal article" date="2024" name="bioRxiv">
        <title>A reference genome for Trichogramma kaykai: A tiny desert-dwelling parasitoid wasp with competing sex-ratio distorters.</title>
        <authorList>
            <person name="Culotta J."/>
            <person name="Lindsey A.R."/>
        </authorList>
    </citation>
    <scope>NUCLEOTIDE SEQUENCE [LARGE SCALE GENOMIC DNA]</scope>
    <source>
        <strain evidence="1 2">KSX58</strain>
    </source>
</reference>
<organism evidence="1 2">
    <name type="scientific">Trichogramma kaykai</name>
    <dbReference type="NCBI Taxonomy" id="54128"/>
    <lineage>
        <taxon>Eukaryota</taxon>
        <taxon>Metazoa</taxon>
        <taxon>Ecdysozoa</taxon>
        <taxon>Arthropoda</taxon>
        <taxon>Hexapoda</taxon>
        <taxon>Insecta</taxon>
        <taxon>Pterygota</taxon>
        <taxon>Neoptera</taxon>
        <taxon>Endopterygota</taxon>
        <taxon>Hymenoptera</taxon>
        <taxon>Apocrita</taxon>
        <taxon>Proctotrupomorpha</taxon>
        <taxon>Chalcidoidea</taxon>
        <taxon>Trichogrammatidae</taxon>
        <taxon>Trichogramma</taxon>
    </lineage>
</organism>
<sequence length="130" mass="14453">MVFLDVCRVYLDTRCTARSVHQTTAYARPALVLGSSRGQSQRQRLGACTLWAIVTFVRTEPGAADFLRWCQAYKVLHLHCEPDEAGRGRASLGGLGRRMHGFERKVVRALQQLFYNCAPCLPSANDLAAV</sequence>
<comment type="caution">
    <text evidence="1">The sequence shown here is derived from an EMBL/GenBank/DDBJ whole genome shotgun (WGS) entry which is preliminary data.</text>
</comment>
<keyword evidence="2" id="KW-1185">Reference proteome</keyword>
<gene>
    <name evidence="1" type="ORF">TKK_012062</name>
</gene>
<dbReference type="EMBL" id="JBJJXI010000096">
    <property type="protein sequence ID" value="KAL3393833.1"/>
    <property type="molecule type" value="Genomic_DNA"/>
</dbReference>
<dbReference type="Proteomes" id="UP001627154">
    <property type="component" value="Unassembled WGS sequence"/>
</dbReference>
<protein>
    <submittedName>
        <fullName evidence="1">Uncharacterized protein</fullName>
    </submittedName>
</protein>
<proteinExistence type="predicted"/>
<accession>A0ABD2WL69</accession>
<dbReference type="AlphaFoldDB" id="A0ABD2WL69"/>
<evidence type="ECO:0000313" key="1">
    <source>
        <dbReference type="EMBL" id="KAL3393833.1"/>
    </source>
</evidence>
<evidence type="ECO:0000313" key="2">
    <source>
        <dbReference type="Proteomes" id="UP001627154"/>
    </source>
</evidence>